<proteinExistence type="inferred from homology"/>
<dbReference type="InterPro" id="IPR024253">
    <property type="entry name" value="Phosducin_thioredoxin-like_dom"/>
</dbReference>
<dbReference type="Pfam" id="PF02114">
    <property type="entry name" value="Phosducin"/>
    <property type="match status" value="1"/>
</dbReference>
<gene>
    <name evidence="3" type="ORF">HELRODRAFT_87696</name>
</gene>
<evidence type="ECO:0000259" key="2">
    <source>
        <dbReference type="Pfam" id="PF02114"/>
    </source>
</evidence>
<dbReference type="RefSeq" id="XP_009027760.1">
    <property type="nucleotide sequence ID" value="XM_009029512.1"/>
</dbReference>
<name>V3U9F4_HELRO</name>
<dbReference type="OrthoDB" id="10257948at2759"/>
<accession>V3U9F4</accession>
<sequence length="153" mass="17744">LLDELEDDDLNIPAHIREARMAEFKKATERLNEMKQSQHGDYNEILEEKQFLDTTIAEERCIVHFFHPDFRRCAIMDGHLKNLAQKHFESRFIKINAEKAKFFVTKLKVYVLPTVLCFKKGVVVDRLIGFDDLGNTDDFTTGVLENHLSKSGC</sequence>
<dbReference type="Gene3D" id="3.40.30.10">
    <property type="entry name" value="Glutaredoxin"/>
    <property type="match status" value="1"/>
</dbReference>
<dbReference type="STRING" id="6412.T1G6U5"/>
<feature type="domain" description="Phosducin" evidence="2">
    <location>
        <begin position="8"/>
        <end position="151"/>
    </location>
</feature>
<dbReference type="InterPro" id="IPR036249">
    <property type="entry name" value="Thioredoxin-like_sf"/>
</dbReference>
<organism evidence="3">
    <name type="scientific">Helobdella robusta</name>
    <name type="common">Californian leech</name>
    <dbReference type="NCBI Taxonomy" id="6412"/>
    <lineage>
        <taxon>Eukaryota</taxon>
        <taxon>Metazoa</taxon>
        <taxon>Spiralia</taxon>
        <taxon>Lophotrochozoa</taxon>
        <taxon>Annelida</taxon>
        <taxon>Clitellata</taxon>
        <taxon>Hirudinea</taxon>
        <taxon>Rhynchobdellida</taxon>
        <taxon>Glossiphoniidae</taxon>
        <taxon>Helobdella</taxon>
    </lineage>
</organism>
<dbReference type="PANTHER" id="PTHR21148">
    <property type="entry name" value="THIOREDOXIN DOMAIN-CONTAINING PROTEIN 9"/>
    <property type="match status" value="1"/>
</dbReference>
<comment type="similarity">
    <text evidence="1">Belongs to the phosducin family.</text>
</comment>
<evidence type="ECO:0000313" key="3">
    <source>
        <dbReference type="EMBL" id="ESN94037.1"/>
    </source>
</evidence>
<dbReference type="EMBL" id="KB097572">
    <property type="protein sequence ID" value="ESN94037.1"/>
    <property type="molecule type" value="Genomic_DNA"/>
</dbReference>
<protein>
    <recommendedName>
        <fullName evidence="2">Phosducin domain-containing protein</fullName>
    </recommendedName>
</protein>
<feature type="non-terminal residue" evidence="3">
    <location>
        <position position="1"/>
    </location>
</feature>
<dbReference type="HOGENOM" id="CLU_072378_1_0_1"/>
<evidence type="ECO:0000256" key="1">
    <source>
        <dbReference type="ARBA" id="ARBA00009686"/>
    </source>
</evidence>
<reference evidence="3" key="1">
    <citation type="journal article" date="2013" name="Nature">
        <title>Insights into bilaterian evolution from three spiralian genomes.</title>
        <authorList>
            <person name="Simakov O."/>
            <person name="Marletaz F."/>
            <person name="Cho S.J."/>
            <person name="Edsinger-Gonzales E."/>
            <person name="Havlak P."/>
            <person name="Hellsten U."/>
            <person name="Kuo D.H."/>
            <person name="Larsson T."/>
            <person name="Lv J."/>
            <person name="Arendt D."/>
            <person name="Savage R."/>
            <person name="Osoegawa K."/>
            <person name="de Jong P."/>
            <person name="Grimwood J."/>
            <person name="Chapman J.A."/>
            <person name="Shapiro H."/>
            <person name="Aerts A."/>
            <person name="Otillar R.P."/>
            <person name="Terry A.Y."/>
            <person name="Boore J.L."/>
            <person name="Grigoriev I.V."/>
            <person name="Lindberg D.R."/>
            <person name="Seaver E.C."/>
            <person name="Weisblat D.A."/>
            <person name="Putnam N.H."/>
            <person name="Rokhsar D.S."/>
        </authorList>
    </citation>
    <scope>NUCLEOTIDE SEQUENCE</scope>
</reference>
<dbReference type="SUPFAM" id="SSF52833">
    <property type="entry name" value="Thioredoxin-like"/>
    <property type="match status" value="1"/>
</dbReference>
<dbReference type="GeneID" id="20216792"/>
<dbReference type="CDD" id="cd02989">
    <property type="entry name" value="Phd_like_TxnDC9"/>
    <property type="match status" value="1"/>
</dbReference>
<dbReference type="eggNOG" id="KOG1672">
    <property type="taxonomic scope" value="Eukaryota"/>
</dbReference>
<dbReference type="OMA" id="HFFHPEF"/>